<name>A0A9P6W632_RHOMI</name>
<comment type="caution">
    <text evidence="2">The sequence shown here is derived from an EMBL/GenBank/DDBJ whole genome shotgun (WGS) entry which is preliminary data.</text>
</comment>
<feature type="region of interest" description="Disordered" evidence="1">
    <location>
        <begin position="119"/>
        <end position="155"/>
    </location>
</feature>
<evidence type="ECO:0000313" key="3">
    <source>
        <dbReference type="Proteomes" id="UP000777482"/>
    </source>
</evidence>
<evidence type="ECO:0000313" key="2">
    <source>
        <dbReference type="EMBL" id="KAG0663689.1"/>
    </source>
</evidence>
<keyword evidence="3" id="KW-1185">Reference proteome</keyword>
<accession>A0A9P6W632</accession>
<evidence type="ECO:0000256" key="1">
    <source>
        <dbReference type="SAM" id="MobiDB-lite"/>
    </source>
</evidence>
<organism evidence="2 3">
    <name type="scientific">Rhodotorula mucilaginosa</name>
    <name type="common">Yeast</name>
    <name type="synonym">Rhodotorula rubra</name>
    <dbReference type="NCBI Taxonomy" id="5537"/>
    <lineage>
        <taxon>Eukaryota</taxon>
        <taxon>Fungi</taxon>
        <taxon>Dikarya</taxon>
        <taxon>Basidiomycota</taxon>
        <taxon>Pucciniomycotina</taxon>
        <taxon>Microbotryomycetes</taxon>
        <taxon>Sporidiobolales</taxon>
        <taxon>Sporidiobolaceae</taxon>
        <taxon>Rhodotorula</taxon>
    </lineage>
</organism>
<dbReference type="EMBL" id="PUHQ01000018">
    <property type="protein sequence ID" value="KAG0663689.1"/>
    <property type="molecule type" value="Genomic_DNA"/>
</dbReference>
<feature type="compositionally biased region" description="Polar residues" evidence="1">
    <location>
        <begin position="143"/>
        <end position="155"/>
    </location>
</feature>
<reference evidence="2 3" key="1">
    <citation type="submission" date="2020-11" db="EMBL/GenBank/DDBJ databases">
        <title>Kefir isolates.</title>
        <authorList>
            <person name="Marcisauskas S."/>
            <person name="Kim Y."/>
            <person name="Blasche S."/>
        </authorList>
    </citation>
    <scope>NUCLEOTIDE SEQUENCE [LARGE SCALE GENOMIC DNA]</scope>
    <source>
        <strain evidence="2 3">KR</strain>
    </source>
</reference>
<proteinExistence type="predicted"/>
<protein>
    <submittedName>
        <fullName evidence="2">Uncharacterized protein</fullName>
    </submittedName>
</protein>
<gene>
    <name evidence="2" type="ORF">C6P46_002258</name>
</gene>
<dbReference type="AlphaFoldDB" id="A0A9P6W632"/>
<dbReference type="Proteomes" id="UP000777482">
    <property type="component" value="Unassembled WGS sequence"/>
</dbReference>
<sequence>MADSDEMVRTLVRIRGTAARGNYLEVNQLIDHLKGRLRDASDPESEWYASPWLHAQYRLPLALALYRLFKDKEAYDEIVRAQDLAGYAATSGVDCANLNARLESAKSTMEARLADALPVQECSASTPHQGEDVQTGETRHASQDPSDPDSGTSLY</sequence>